<comment type="similarity">
    <text evidence="1">Belongs to the oxygen-dependent FAD-linked oxidoreductase family.</text>
</comment>
<dbReference type="InterPro" id="IPR016166">
    <property type="entry name" value="FAD-bd_PCMH"/>
</dbReference>
<evidence type="ECO:0000256" key="5">
    <source>
        <dbReference type="SAM" id="SignalP"/>
    </source>
</evidence>
<dbReference type="GO" id="GO:0071949">
    <property type="term" value="F:FAD binding"/>
    <property type="evidence" value="ECO:0007669"/>
    <property type="project" value="InterPro"/>
</dbReference>
<dbReference type="PANTHER" id="PTHR42973:SF13">
    <property type="entry name" value="FAD-BINDING PCMH-TYPE DOMAIN-CONTAINING PROTEIN"/>
    <property type="match status" value="1"/>
</dbReference>
<gene>
    <name evidence="7" type="ORF">BD410DRAFT_802328</name>
</gene>
<dbReference type="SUPFAM" id="SSF56176">
    <property type="entry name" value="FAD-binding/transporter-associated domain-like"/>
    <property type="match status" value="1"/>
</dbReference>
<dbReference type="Proteomes" id="UP000294933">
    <property type="component" value="Unassembled WGS sequence"/>
</dbReference>
<dbReference type="VEuPathDB" id="FungiDB:BD410DRAFT_802328"/>
<keyword evidence="5" id="KW-0732">Signal</keyword>
<dbReference type="Gene3D" id="3.30.465.10">
    <property type="match status" value="1"/>
</dbReference>
<dbReference type="InterPro" id="IPR006094">
    <property type="entry name" value="Oxid_FAD_bind_N"/>
</dbReference>
<evidence type="ECO:0000313" key="8">
    <source>
        <dbReference type="Proteomes" id="UP000294933"/>
    </source>
</evidence>
<dbReference type="InterPro" id="IPR016169">
    <property type="entry name" value="FAD-bd_PCMH_sub2"/>
</dbReference>
<organism evidence="7 8">
    <name type="scientific">Rickenella mellea</name>
    <dbReference type="NCBI Taxonomy" id="50990"/>
    <lineage>
        <taxon>Eukaryota</taxon>
        <taxon>Fungi</taxon>
        <taxon>Dikarya</taxon>
        <taxon>Basidiomycota</taxon>
        <taxon>Agaricomycotina</taxon>
        <taxon>Agaricomycetes</taxon>
        <taxon>Hymenochaetales</taxon>
        <taxon>Rickenellaceae</taxon>
        <taxon>Rickenella</taxon>
    </lineage>
</organism>
<evidence type="ECO:0000256" key="3">
    <source>
        <dbReference type="ARBA" id="ARBA00022827"/>
    </source>
</evidence>
<keyword evidence="4" id="KW-0560">Oxidoreductase</keyword>
<dbReference type="PANTHER" id="PTHR42973">
    <property type="entry name" value="BINDING OXIDOREDUCTASE, PUTATIVE (AFU_ORTHOLOGUE AFUA_1G17690)-RELATED"/>
    <property type="match status" value="1"/>
</dbReference>
<evidence type="ECO:0000256" key="2">
    <source>
        <dbReference type="ARBA" id="ARBA00022630"/>
    </source>
</evidence>
<dbReference type="EMBL" id="ML170168">
    <property type="protein sequence ID" value="TDL24028.1"/>
    <property type="molecule type" value="Genomic_DNA"/>
</dbReference>
<feature type="signal peptide" evidence="5">
    <location>
        <begin position="1"/>
        <end position="20"/>
    </location>
</feature>
<dbReference type="InterPro" id="IPR050416">
    <property type="entry name" value="FAD-linked_Oxidoreductase"/>
</dbReference>
<evidence type="ECO:0000313" key="7">
    <source>
        <dbReference type="EMBL" id="TDL24028.1"/>
    </source>
</evidence>
<evidence type="ECO:0000256" key="4">
    <source>
        <dbReference type="ARBA" id="ARBA00023002"/>
    </source>
</evidence>
<feature type="domain" description="FAD-binding PCMH-type" evidence="6">
    <location>
        <begin position="65"/>
        <end position="237"/>
    </location>
</feature>
<dbReference type="GO" id="GO:0016491">
    <property type="term" value="F:oxidoreductase activity"/>
    <property type="evidence" value="ECO:0007669"/>
    <property type="project" value="UniProtKB-KW"/>
</dbReference>
<sequence length="503" mass="52838">MLSLPTVPLLLAAYLGGAVSAQVTTDSHSAASKACGLLKIELPNLIAFPGSAQYGSDIAHWATSSVQNATCSIEPQTSKDVATILGIVGRDDIRAPFAVKGGGHAYNLGHSSTSGVQISMAKFNALTHDPVANTVTIGTGLTWDQVYTLLEPLGIMVAGGRVPGVGIAGLSLGGGYSWKTDQFGLTVDTIVAHDIVLPSGKFVHVTNKTQPDLFFALKGGLNNFGVVTAITYESHPQTLVFAGSVAYAPNVTDQFNNAVANFDLKNSDPKAQVIVTYASVFGQFSSSIDLFYDAPSVPPGVFDEFLSIPSVKSDVKTRKFTEFLSTTFGNGDLGIGPFKVAQNVIPVLKYTIPVLNQMVNQVTTLGASLTQKFNGSVVVVTCSAEPFTLPFAHSKGGAYPHPPSRQVTPGSPFIAVQATADPTQEAILANSVKQLSHAVQATAVQEGQSRWDDLLYPNYAIAGTPLTLMYGSNVPRLNQIAKNVDPRGVMQLTGGPKFGAGHT</sequence>
<dbReference type="PROSITE" id="PS51387">
    <property type="entry name" value="FAD_PCMH"/>
    <property type="match status" value="1"/>
</dbReference>
<keyword evidence="2" id="KW-0285">Flavoprotein</keyword>
<dbReference type="AlphaFoldDB" id="A0A4Y7Q9X8"/>
<feature type="chain" id="PRO_5021253290" evidence="5">
    <location>
        <begin position="21"/>
        <end position="503"/>
    </location>
</feature>
<dbReference type="OrthoDB" id="2151789at2759"/>
<dbReference type="InterPro" id="IPR036318">
    <property type="entry name" value="FAD-bd_PCMH-like_sf"/>
</dbReference>
<keyword evidence="8" id="KW-1185">Reference proteome</keyword>
<proteinExistence type="inferred from homology"/>
<name>A0A4Y7Q9X8_9AGAM</name>
<accession>A0A4Y7Q9X8</accession>
<dbReference type="Pfam" id="PF01565">
    <property type="entry name" value="FAD_binding_4"/>
    <property type="match status" value="1"/>
</dbReference>
<evidence type="ECO:0000256" key="1">
    <source>
        <dbReference type="ARBA" id="ARBA00005466"/>
    </source>
</evidence>
<reference evidence="7 8" key="1">
    <citation type="submission" date="2018-06" db="EMBL/GenBank/DDBJ databases">
        <title>A transcriptomic atlas of mushroom development highlights an independent origin of complex multicellularity.</title>
        <authorList>
            <consortium name="DOE Joint Genome Institute"/>
            <person name="Krizsan K."/>
            <person name="Almasi E."/>
            <person name="Merenyi Z."/>
            <person name="Sahu N."/>
            <person name="Viragh M."/>
            <person name="Koszo T."/>
            <person name="Mondo S."/>
            <person name="Kiss B."/>
            <person name="Balint B."/>
            <person name="Kues U."/>
            <person name="Barry K."/>
            <person name="Hegedus J.C."/>
            <person name="Henrissat B."/>
            <person name="Johnson J."/>
            <person name="Lipzen A."/>
            <person name="Ohm R."/>
            <person name="Nagy I."/>
            <person name="Pangilinan J."/>
            <person name="Yan J."/>
            <person name="Xiong Y."/>
            <person name="Grigoriev I.V."/>
            <person name="Hibbett D.S."/>
            <person name="Nagy L.G."/>
        </authorList>
    </citation>
    <scope>NUCLEOTIDE SEQUENCE [LARGE SCALE GENOMIC DNA]</scope>
    <source>
        <strain evidence="7 8">SZMC22713</strain>
    </source>
</reference>
<keyword evidence="3" id="KW-0274">FAD</keyword>
<dbReference type="STRING" id="50990.A0A4Y7Q9X8"/>
<evidence type="ECO:0000259" key="6">
    <source>
        <dbReference type="PROSITE" id="PS51387"/>
    </source>
</evidence>
<protein>
    <submittedName>
        <fullName evidence="7">FAD-binding domain-containing protein</fullName>
    </submittedName>
</protein>